<evidence type="ECO:0000256" key="1">
    <source>
        <dbReference type="ARBA" id="ARBA00004141"/>
    </source>
</evidence>
<evidence type="ECO:0000313" key="6">
    <source>
        <dbReference type="EMBL" id="SHO80603.1"/>
    </source>
</evidence>
<keyword evidence="2 5" id="KW-0812">Transmembrane</keyword>
<dbReference type="GO" id="GO:0016020">
    <property type="term" value="C:membrane"/>
    <property type="evidence" value="ECO:0007669"/>
    <property type="project" value="UniProtKB-SubCell"/>
</dbReference>
<dbReference type="GO" id="GO:0046873">
    <property type="term" value="F:metal ion transmembrane transporter activity"/>
    <property type="evidence" value="ECO:0007669"/>
    <property type="project" value="InterPro"/>
</dbReference>
<sequence>MSEIISYHNFMFPFRFDKIIEDNISDKHEFYQKYDFDKRVKIDKELKENLEKDKWEYQKFKVENHLDYNEIVYFYDFVKDSLFNTQEFNKGATSYYFEKKLNNNATFELKIKDKKPYKLTLEGVNLRLFDTGVGILSFEIENYNYKEIDDVLKINEYGRRIYPQFLGDCFSVEPTKGAFLPESIKVNGVEECFCDEYKEIKLARYIIDILGESFTTDKSKKDRYFLQPIIDDRMFVLCWYGNDAFADYTKESIQYENWYKYVFIDAKDMTVQDNEMHRELISKATYKRWSRYGTFYGITRYSFVCLSKSSDYTRTILPLPHMKTMYFQMVTLLLAQRASLLRFSDEVTAISDIKSDKDTTQKISILYKNYLRFVNKLYFKEVTAQDQGIELYDKAIDILNIKRDIDDLTREIATLNNYAFILEEKEEKEELSKLTKLGTYLIPPTLVAGFFGMNVFGDRLENNWWIALSIIGAIISSFIAKYFINKEKK</sequence>
<dbReference type="AlphaFoldDB" id="A0A1W1EIA8"/>
<gene>
    <name evidence="6" type="ORF">MNB_SV-15-1323</name>
</gene>
<feature type="transmembrane region" description="Helical" evidence="5">
    <location>
        <begin position="463"/>
        <end position="484"/>
    </location>
</feature>
<keyword evidence="3 5" id="KW-1133">Transmembrane helix</keyword>
<reference evidence="6" key="1">
    <citation type="submission" date="2016-10" db="EMBL/GenBank/DDBJ databases">
        <authorList>
            <person name="de Groot N.N."/>
        </authorList>
    </citation>
    <scope>NUCLEOTIDE SEQUENCE</scope>
</reference>
<protein>
    <submittedName>
        <fullName evidence="6">Uncharacterized protein</fullName>
    </submittedName>
</protein>
<evidence type="ECO:0000256" key="2">
    <source>
        <dbReference type="ARBA" id="ARBA00022692"/>
    </source>
</evidence>
<dbReference type="Pfam" id="PF01544">
    <property type="entry name" value="CorA"/>
    <property type="match status" value="1"/>
</dbReference>
<name>A0A1W1EIA8_9ZZZZ</name>
<dbReference type="SUPFAM" id="SSF144083">
    <property type="entry name" value="Magnesium transport protein CorA, transmembrane region"/>
    <property type="match status" value="1"/>
</dbReference>
<accession>A0A1W1EIA8</accession>
<dbReference type="Gene3D" id="1.20.58.340">
    <property type="entry name" value="Magnesium transport protein CorA, transmembrane region"/>
    <property type="match status" value="1"/>
</dbReference>
<proteinExistence type="predicted"/>
<organism evidence="6">
    <name type="scientific">hydrothermal vent metagenome</name>
    <dbReference type="NCBI Taxonomy" id="652676"/>
    <lineage>
        <taxon>unclassified sequences</taxon>
        <taxon>metagenomes</taxon>
        <taxon>ecological metagenomes</taxon>
    </lineage>
</organism>
<dbReference type="InterPro" id="IPR002523">
    <property type="entry name" value="MgTranspt_CorA/ZnTranspt_ZntB"/>
</dbReference>
<evidence type="ECO:0000256" key="3">
    <source>
        <dbReference type="ARBA" id="ARBA00022989"/>
    </source>
</evidence>
<dbReference type="EMBL" id="FRYL01000013">
    <property type="protein sequence ID" value="SHO80603.1"/>
    <property type="molecule type" value="Genomic_DNA"/>
</dbReference>
<keyword evidence="4 5" id="KW-0472">Membrane</keyword>
<evidence type="ECO:0000256" key="5">
    <source>
        <dbReference type="SAM" id="Phobius"/>
    </source>
</evidence>
<evidence type="ECO:0000256" key="4">
    <source>
        <dbReference type="ARBA" id="ARBA00023136"/>
    </source>
</evidence>
<comment type="subcellular location">
    <subcellularLocation>
        <location evidence="1">Membrane</location>
        <topology evidence="1">Multi-pass membrane protein</topology>
    </subcellularLocation>
</comment>
<dbReference type="InterPro" id="IPR045863">
    <property type="entry name" value="CorA_TM1_TM2"/>
</dbReference>